<accession>A0ACC0EH01</accession>
<organism evidence="1 2">
    <name type="scientific">Puccinia striiformis f. sp. tritici</name>
    <dbReference type="NCBI Taxonomy" id="168172"/>
    <lineage>
        <taxon>Eukaryota</taxon>
        <taxon>Fungi</taxon>
        <taxon>Dikarya</taxon>
        <taxon>Basidiomycota</taxon>
        <taxon>Pucciniomycotina</taxon>
        <taxon>Pucciniomycetes</taxon>
        <taxon>Pucciniales</taxon>
        <taxon>Pucciniaceae</taxon>
        <taxon>Puccinia</taxon>
    </lineage>
</organism>
<dbReference type="Proteomes" id="UP001060170">
    <property type="component" value="Chromosome 6"/>
</dbReference>
<protein>
    <submittedName>
        <fullName evidence="1">Uncharacterized protein</fullName>
    </submittedName>
</protein>
<keyword evidence="2" id="KW-1185">Reference proteome</keyword>
<proteinExistence type="predicted"/>
<gene>
    <name evidence="1" type="ORF">MJO28_005854</name>
</gene>
<reference evidence="2" key="1">
    <citation type="journal article" date="2018" name="BMC Genomics">
        <title>Genomic insights into host adaptation between the wheat stripe rust pathogen (Puccinia striiformis f. sp. tritici) and the barley stripe rust pathogen (Puccinia striiformis f. sp. hordei).</title>
        <authorList>
            <person name="Xia C."/>
            <person name="Wang M."/>
            <person name="Yin C."/>
            <person name="Cornejo O.E."/>
            <person name="Hulbert S.H."/>
            <person name="Chen X."/>
        </authorList>
    </citation>
    <scope>NUCLEOTIDE SEQUENCE [LARGE SCALE GENOMIC DNA]</scope>
    <source>
        <strain evidence="2">93-210</strain>
    </source>
</reference>
<reference evidence="2" key="2">
    <citation type="journal article" date="2018" name="Mol. Plant Microbe Interact.">
        <title>Genome sequence resources for the wheat stripe rust pathogen (Puccinia striiformis f. sp. tritici) and the barley stripe rust pathogen (Puccinia striiformis f. sp. hordei).</title>
        <authorList>
            <person name="Xia C."/>
            <person name="Wang M."/>
            <person name="Yin C."/>
            <person name="Cornejo O.E."/>
            <person name="Hulbert S.H."/>
            <person name="Chen X."/>
        </authorList>
    </citation>
    <scope>NUCLEOTIDE SEQUENCE [LARGE SCALE GENOMIC DNA]</scope>
    <source>
        <strain evidence="2">93-210</strain>
    </source>
</reference>
<dbReference type="EMBL" id="CM045870">
    <property type="protein sequence ID" value="KAI7953307.1"/>
    <property type="molecule type" value="Genomic_DNA"/>
</dbReference>
<comment type="caution">
    <text evidence="1">The sequence shown here is derived from an EMBL/GenBank/DDBJ whole genome shotgun (WGS) entry which is preliminary data.</text>
</comment>
<sequence>MSSSILHHSTAATKPEIAPVTDYHVDDIATQLGRFTLNQAIPQLPVERSLPNPNPQISIKEVEEYVEEEERKAKPSTFTFSIGSDSSVTTPGLTSQNLVSSSTTSPVYLVLAKVPPPLRGIMAELPKCIQIKACLEQFEYHRAWMRGSFPDRVLHRSTFWNSAYEQIQRIHRLTGASTLASDPVRCLWVGIIQQRRTIRVRFEELRAAHLEQRQAVWKLAVKSLYNLLTASIGFHAAKLLIIRSFLRVS</sequence>
<reference evidence="1 2" key="3">
    <citation type="journal article" date="2022" name="Microbiol. Spectr.">
        <title>Folding features and dynamics of 3D genome architecture in plant fungal pathogens.</title>
        <authorList>
            <person name="Xia C."/>
        </authorList>
    </citation>
    <scope>NUCLEOTIDE SEQUENCE [LARGE SCALE GENOMIC DNA]</scope>
    <source>
        <strain evidence="1 2">93-210</strain>
    </source>
</reference>
<evidence type="ECO:0000313" key="2">
    <source>
        <dbReference type="Proteomes" id="UP001060170"/>
    </source>
</evidence>
<evidence type="ECO:0000313" key="1">
    <source>
        <dbReference type="EMBL" id="KAI7953307.1"/>
    </source>
</evidence>
<name>A0ACC0EH01_9BASI</name>